<comment type="caution">
    <text evidence="2">The sequence shown here is derived from an EMBL/GenBank/DDBJ whole genome shotgun (WGS) entry which is preliminary data.</text>
</comment>
<evidence type="ECO:0000313" key="3">
    <source>
        <dbReference type="Proteomes" id="UP001500037"/>
    </source>
</evidence>
<dbReference type="EMBL" id="BAAALF010000026">
    <property type="protein sequence ID" value="GAA1230501.1"/>
    <property type="molecule type" value="Genomic_DNA"/>
</dbReference>
<dbReference type="Proteomes" id="UP001500037">
    <property type="component" value="Unassembled WGS sequence"/>
</dbReference>
<name>A0ABP4GMZ5_9ACTN</name>
<evidence type="ECO:0000256" key="1">
    <source>
        <dbReference type="SAM" id="MobiDB-lite"/>
    </source>
</evidence>
<gene>
    <name evidence="2" type="ORF">GCM10009665_21120</name>
</gene>
<proteinExistence type="predicted"/>
<protein>
    <submittedName>
        <fullName evidence="2">Uncharacterized protein</fullName>
    </submittedName>
</protein>
<feature type="region of interest" description="Disordered" evidence="1">
    <location>
        <begin position="31"/>
        <end position="62"/>
    </location>
</feature>
<organism evidence="2 3">
    <name type="scientific">Kitasatospora nipponensis</name>
    <dbReference type="NCBI Taxonomy" id="258049"/>
    <lineage>
        <taxon>Bacteria</taxon>
        <taxon>Bacillati</taxon>
        <taxon>Actinomycetota</taxon>
        <taxon>Actinomycetes</taxon>
        <taxon>Kitasatosporales</taxon>
        <taxon>Streptomycetaceae</taxon>
        <taxon>Kitasatospora</taxon>
    </lineage>
</organism>
<keyword evidence="3" id="KW-1185">Reference proteome</keyword>
<accession>A0ABP4GMZ5</accession>
<sequence length="62" mass="5809">MTSDGPAPAGASVAGAVGTADDAATALAAAAGPAAAPARKQPQKTSTVDVATADKVSLRMTT</sequence>
<evidence type="ECO:0000313" key="2">
    <source>
        <dbReference type="EMBL" id="GAA1230501.1"/>
    </source>
</evidence>
<reference evidence="3" key="1">
    <citation type="journal article" date="2019" name="Int. J. Syst. Evol. Microbiol.">
        <title>The Global Catalogue of Microorganisms (GCM) 10K type strain sequencing project: providing services to taxonomists for standard genome sequencing and annotation.</title>
        <authorList>
            <consortium name="The Broad Institute Genomics Platform"/>
            <consortium name="The Broad Institute Genome Sequencing Center for Infectious Disease"/>
            <person name="Wu L."/>
            <person name="Ma J."/>
        </authorList>
    </citation>
    <scope>NUCLEOTIDE SEQUENCE [LARGE SCALE GENOMIC DNA]</scope>
    <source>
        <strain evidence="3">JCM 13004</strain>
    </source>
</reference>